<gene>
    <name evidence="2" type="ORF">FPZ49_11350</name>
</gene>
<dbReference type="OrthoDB" id="1864014at2"/>
<proteinExistence type="predicted"/>
<dbReference type="EMBL" id="VNJI01000011">
    <property type="protein sequence ID" value="TVY09959.1"/>
    <property type="molecule type" value="Genomic_DNA"/>
</dbReference>
<reference evidence="2 3" key="1">
    <citation type="submission" date="2019-07" db="EMBL/GenBank/DDBJ databases">
        <authorList>
            <person name="Kim J."/>
        </authorList>
    </citation>
    <scope>NUCLEOTIDE SEQUENCE [LARGE SCALE GENOMIC DNA]</scope>
    <source>
        <strain evidence="2 3">JC52</strain>
    </source>
</reference>
<evidence type="ECO:0000313" key="3">
    <source>
        <dbReference type="Proteomes" id="UP000317036"/>
    </source>
</evidence>
<protein>
    <submittedName>
        <fullName evidence="2">Uncharacterized protein</fullName>
    </submittedName>
</protein>
<dbReference type="RefSeq" id="WP_144846582.1">
    <property type="nucleotide sequence ID" value="NZ_VNJI01000011.1"/>
</dbReference>
<keyword evidence="1" id="KW-0175">Coiled coil</keyword>
<evidence type="ECO:0000313" key="2">
    <source>
        <dbReference type="EMBL" id="TVY09959.1"/>
    </source>
</evidence>
<keyword evidence="3" id="KW-1185">Reference proteome</keyword>
<dbReference type="Proteomes" id="UP000317036">
    <property type="component" value="Unassembled WGS sequence"/>
</dbReference>
<organism evidence="2 3">
    <name type="scientific">Paenibacillus cremeus</name>
    <dbReference type="NCBI Taxonomy" id="2163881"/>
    <lineage>
        <taxon>Bacteria</taxon>
        <taxon>Bacillati</taxon>
        <taxon>Bacillota</taxon>
        <taxon>Bacilli</taxon>
        <taxon>Bacillales</taxon>
        <taxon>Paenibacillaceae</taxon>
        <taxon>Paenibacillus</taxon>
    </lineage>
</organism>
<sequence length="318" mass="36423">MKEGGNMARPKGSSAKDKLVIEKIKCKGKCGKEKAPTNFYINTNPLFSSEKLEVCKDCISEYIGTKSSSGYLNRVKLVLGLMDKPFLYDLWISRDEDWGRYIPQLSSFPQYKGLTNADSTFTDKKINTENPNESFVLNSSPSSYTSEEISELSSFWGKNYTPDELEYLQTQYEKFLNSYECDSYAMELLFQEASQQRLTINKLRQEGKSVDKELKTLQDLLGSANVKPVQETGANATEQATFGTLIKKYENERPIPEPDEAWKDVDGIKRYIQVWFLGHLCRMIGINNDYSRLYDEEIAKYTVDPPKYDDDISEEVTV</sequence>
<comment type="caution">
    <text evidence="2">The sequence shown here is derived from an EMBL/GenBank/DDBJ whole genome shotgun (WGS) entry which is preliminary data.</text>
</comment>
<evidence type="ECO:0000256" key="1">
    <source>
        <dbReference type="SAM" id="Coils"/>
    </source>
</evidence>
<dbReference type="AlphaFoldDB" id="A0A559KCZ0"/>
<accession>A0A559KCZ0</accession>
<name>A0A559KCZ0_9BACL</name>
<feature type="coiled-coil region" evidence="1">
    <location>
        <begin position="186"/>
        <end position="220"/>
    </location>
</feature>